<evidence type="ECO:0000313" key="1">
    <source>
        <dbReference type="EMBL" id="CAB4218377.1"/>
    </source>
</evidence>
<gene>
    <name evidence="1" type="ORF">UFOVP1597_14</name>
</gene>
<accession>A0A6J5SVC4</accession>
<proteinExistence type="predicted"/>
<reference evidence="1" key="1">
    <citation type="submission" date="2020-05" db="EMBL/GenBank/DDBJ databases">
        <authorList>
            <person name="Chiriac C."/>
            <person name="Salcher M."/>
            <person name="Ghai R."/>
            <person name="Kavagutti S V."/>
        </authorList>
    </citation>
    <scope>NUCLEOTIDE SEQUENCE</scope>
</reference>
<organism evidence="1">
    <name type="scientific">uncultured Caudovirales phage</name>
    <dbReference type="NCBI Taxonomy" id="2100421"/>
    <lineage>
        <taxon>Viruses</taxon>
        <taxon>Duplodnaviria</taxon>
        <taxon>Heunggongvirae</taxon>
        <taxon>Uroviricota</taxon>
        <taxon>Caudoviricetes</taxon>
        <taxon>Peduoviridae</taxon>
        <taxon>Maltschvirus</taxon>
        <taxon>Maltschvirus maltsch</taxon>
    </lineage>
</organism>
<protein>
    <submittedName>
        <fullName evidence="1">Uncharacterized protein</fullName>
    </submittedName>
</protein>
<dbReference type="EMBL" id="LR797461">
    <property type="protein sequence ID" value="CAB4218377.1"/>
    <property type="molecule type" value="Genomic_DNA"/>
</dbReference>
<name>A0A6J5SVC4_9CAUD</name>
<sequence length="45" mass="5758">MMIKFLLKKFFQHKVLWDIKRNKRPLDDVWFEYSERMKKLDPKET</sequence>